<feature type="region of interest" description="Disordered" evidence="10">
    <location>
        <begin position="1"/>
        <end position="37"/>
    </location>
</feature>
<keyword evidence="7 9" id="KW-0539">Nucleus</keyword>
<dbReference type="CDD" id="cd20023">
    <property type="entry name" value="FH_FOXJ1"/>
    <property type="match status" value="1"/>
</dbReference>
<keyword evidence="3" id="KW-0805">Transcription regulation</keyword>
<dbReference type="PANTHER" id="PTHR46805:SF4">
    <property type="entry name" value="FORKHEAD BOX PROTEIN J1.2"/>
    <property type="match status" value="1"/>
</dbReference>
<dbReference type="PROSITE" id="PS00658">
    <property type="entry name" value="FORK_HEAD_2"/>
    <property type="match status" value="1"/>
</dbReference>
<evidence type="ECO:0000256" key="8">
    <source>
        <dbReference type="ARBA" id="ARBA00034770"/>
    </source>
</evidence>
<dbReference type="InterPro" id="IPR001766">
    <property type="entry name" value="Fork_head_dom"/>
</dbReference>
<dbReference type="PROSITE" id="PS00657">
    <property type="entry name" value="FORK_HEAD_1"/>
    <property type="match status" value="1"/>
</dbReference>
<dbReference type="Proteomes" id="UP001152795">
    <property type="component" value="Unassembled WGS sequence"/>
</dbReference>
<accession>A0A7D9DJ17</accession>
<evidence type="ECO:0000256" key="6">
    <source>
        <dbReference type="ARBA" id="ARBA00023163"/>
    </source>
</evidence>
<dbReference type="SUPFAM" id="SSF46785">
    <property type="entry name" value="Winged helix' DNA-binding domain"/>
    <property type="match status" value="1"/>
</dbReference>
<feature type="compositionally biased region" description="Basic and acidic residues" evidence="10">
    <location>
        <begin position="79"/>
        <end position="96"/>
    </location>
</feature>
<dbReference type="InterPro" id="IPR030456">
    <property type="entry name" value="TF_fork_head_CS_2"/>
</dbReference>
<dbReference type="GO" id="GO:0000978">
    <property type="term" value="F:RNA polymerase II cis-regulatory region sequence-specific DNA binding"/>
    <property type="evidence" value="ECO:0007669"/>
    <property type="project" value="TreeGrafter"/>
</dbReference>
<evidence type="ECO:0000256" key="2">
    <source>
        <dbReference type="ARBA" id="ARBA00022794"/>
    </source>
</evidence>
<dbReference type="PANTHER" id="PTHR46805">
    <property type="entry name" value="FORKHEAD BOX PROTEIN J1"/>
    <property type="match status" value="1"/>
</dbReference>
<comment type="subcellular location">
    <subcellularLocation>
        <location evidence="1 9">Nucleus</location>
    </subcellularLocation>
</comment>
<keyword evidence="6" id="KW-0804">Transcription</keyword>
<evidence type="ECO:0000256" key="10">
    <source>
        <dbReference type="SAM" id="MobiDB-lite"/>
    </source>
</evidence>
<name>A0A7D9DJ17_PARCT</name>
<dbReference type="PROSITE" id="PS50039">
    <property type="entry name" value="FORK_HEAD_3"/>
    <property type="match status" value="1"/>
</dbReference>
<dbReference type="PRINTS" id="PR00053">
    <property type="entry name" value="FORKHEAD"/>
</dbReference>
<evidence type="ECO:0000256" key="7">
    <source>
        <dbReference type="ARBA" id="ARBA00023242"/>
    </source>
</evidence>
<dbReference type="InterPro" id="IPR047513">
    <property type="entry name" value="FOXJ1"/>
</dbReference>
<dbReference type="GO" id="GO:0005634">
    <property type="term" value="C:nucleus"/>
    <property type="evidence" value="ECO:0007669"/>
    <property type="project" value="UniProtKB-SubCell"/>
</dbReference>
<dbReference type="SMART" id="SM00339">
    <property type="entry name" value="FH"/>
    <property type="match status" value="1"/>
</dbReference>
<dbReference type="InterPro" id="IPR036390">
    <property type="entry name" value="WH_DNA-bd_sf"/>
</dbReference>
<keyword evidence="5" id="KW-0010">Activator</keyword>
<dbReference type="InterPro" id="IPR047512">
    <property type="entry name" value="FH_FOXJ1"/>
</dbReference>
<feature type="DNA-binding region" description="Fork-head" evidence="9">
    <location>
        <begin position="103"/>
        <end position="197"/>
    </location>
</feature>
<dbReference type="Gene3D" id="1.10.10.10">
    <property type="entry name" value="Winged helix-like DNA-binding domain superfamily/Winged helix DNA-binding domain"/>
    <property type="match status" value="1"/>
</dbReference>
<feature type="region of interest" description="Disordered" evidence="10">
    <location>
        <begin position="59"/>
        <end position="96"/>
    </location>
</feature>
<dbReference type="EMBL" id="CACRXK020001007">
    <property type="protein sequence ID" value="CAB3986378.1"/>
    <property type="molecule type" value="Genomic_DNA"/>
</dbReference>
<feature type="region of interest" description="Disordered" evidence="10">
    <location>
        <begin position="195"/>
        <end position="228"/>
    </location>
</feature>
<keyword evidence="4 9" id="KW-0238">DNA-binding</keyword>
<proteinExistence type="inferred from homology"/>
<protein>
    <submittedName>
        <fullName evidence="11">Forkhead box J1-B-like</fullName>
    </submittedName>
</protein>
<sequence length="384" mass="43727">MSKVSAGKTSHIAEKFAQNWKEQRLSSETTEETQDELDDSLTNLQWLHNITVLDIAPAGIASSPSSSPRSSEDDLAETSSEKSDPEVIKQDNKIDYMSDPNRKPPYSYATLICMAMRETKKTKITLSAIYKWIRENFVYYRHADPTWQNSIRHNLSLNKCFVKVARRKDEPGKGGFWKIDPAYADMFVDGVFKRRRSSTKTPRKSTSITNKSRSKSTSSLPTKRAASWNDFAPDPKRIRAERPSLNYYRHNDVIDTYFEEEIPPFTGGLKQDLNWNSILADTEEISFRDALDSQGIIIDHNFRVLNSPFTSFTPATPPHNGAFTPEDNLDLTIHGVGLLPHHRMPPSPPRMRSDHPWAEEPPNDVMASLDFLVSHDMGYRESGF</sequence>
<evidence type="ECO:0000256" key="9">
    <source>
        <dbReference type="PROSITE-ProRule" id="PRU00089"/>
    </source>
</evidence>
<dbReference type="InterPro" id="IPR036388">
    <property type="entry name" value="WH-like_DNA-bd_sf"/>
</dbReference>
<dbReference type="Pfam" id="PF00250">
    <property type="entry name" value="Forkhead"/>
    <property type="match status" value="1"/>
</dbReference>
<reference evidence="11" key="1">
    <citation type="submission" date="2020-04" db="EMBL/GenBank/DDBJ databases">
        <authorList>
            <person name="Alioto T."/>
            <person name="Alioto T."/>
            <person name="Gomez Garrido J."/>
        </authorList>
    </citation>
    <scope>NUCLEOTIDE SEQUENCE</scope>
    <source>
        <strain evidence="11">A484AB</strain>
    </source>
</reference>
<dbReference type="GO" id="GO:0000981">
    <property type="term" value="F:DNA-binding transcription factor activity, RNA polymerase II-specific"/>
    <property type="evidence" value="ECO:0007669"/>
    <property type="project" value="TreeGrafter"/>
</dbReference>
<gene>
    <name evidence="11" type="ORF">PACLA_8A018827</name>
</gene>
<dbReference type="GO" id="GO:0030030">
    <property type="term" value="P:cell projection organization"/>
    <property type="evidence" value="ECO:0007669"/>
    <property type="project" value="UniProtKB-KW"/>
</dbReference>
<evidence type="ECO:0000256" key="4">
    <source>
        <dbReference type="ARBA" id="ARBA00023125"/>
    </source>
</evidence>
<comment type="similarity">
    <text evidence="8">Belongs to the FOXJ1 family.</text>
</comment>
<dbReference type="AlphaFoldDB" id="A0A7D9DJ17"/>
<organism evidence="11 12">
    <name type="scientific">Paramuricea clavata</name>
    <name type="common">Red gorgonian</name>
    <name type="synonym">Violescent sea-whip</name>
    <dbReference type="NCBI Taxonomy" id="317549"/>
    <lineage>
        <taxon>Eukaryota</taxon>
        <taxon>Metazoa</taxon>
        <taxon>Cnidaria</taxon>
        <taxon>Anthozoa</taxon>
        <taxon>Octocorallia</taxon>
        <taxon>Malacalcyonacea</taxon>
        <taxon>Plexauridae</taxon>
        <taxon>Paramuricea</taxon>
    </lineage>
</organism>
<dbReference type="InterPro" id="IPR018122">
    <property type="entry name" value="TF_fork_head_CS_1"/>
</dbReference>
<keyword evidence="2" id="KW-0970">Cilium biogenesis/degradation</keyword>
<evidence type="ECO:0000256" key="1">
    <source>
        <dbReference type="ARBA" id="ARBA00004123"/>
    </source>
</evidence>
<keyword evidence="12" id="KW-1185">Reference proteome</keyword>
<evidence type="ECO:0000256" key="5">
    <source>
        <dbReference type="ARBA" id="ARBA00023159"/>
    </source>
</evidence>
<evidence type="ECO:0000256" key="3">
    <source>
        <dbReference type="ARBA" id="ARBA00023015"/>
    </source>
</evidence>
<evidence type="ECO:0000313" key="11">
    <source>
        <dbReference type="EMBL" id="CAB3986378.1"/>
    </source>
</evidence>
<comment type="caution">
    <text evidence="11">The sequence shown here is derived from an EMBL/GenBank/DDBJ whole genome shotgun (WGS) entry which is preliminary data.</text>
</comment>
<dbReference type="OrthoDB" id="691130at2759"/>
<dbReference type="FunFam" id="1.10.10.10:FF:000030">
    <property type="entry name" value="Forkhead box protein K2"/>
    <property type="match status" value="1"/>
</dbReference>
<evidence type="ECO:0000313" key="12">
    <source>
        <dbReference type="Proteomes" id="UP001152795"/>
    </source>
</evidence>